<dbReference type="InterPro" id="IPR010359">
    <property type="entry name" value="IrrE_HExxH"/>
</dbReference>
<feature type="domain" description="IrrE N-terminal-like" evidence="1">
    <location>
        <begin position="13"/>
        <end position="119"/>
    </location>
</feature>
<dbReference type="RefSeq" id="WP_267186888.1">
    <property type="nucleotide sequence ID" value="NZ_JAPMKV010000010.1"/>
</dbReference>
<comment type="caution">
    <text evidence="2">The sequence shown here is derived from an EMBL/GenBank/DDBJ whole genome shotgun (WGS) entry which is preliminary data.</text>
</comment>
<keyword evidence="3" id="KW-1185">Reference proteome</keyword>
<dbReference type="EMBL" id="JAPMKV010000010">
    <property type="protein sequence ID" value="MCX7445867.1"/>
    <property type="molecule type" value="Genomic_DNA"/>
</dbReference>
<evidence type="ECO:0000313" key="2">
    <source>
        <dbReference type="EMBL" id="MCX7445867.1"/>
    </source>
</evidence>
<evidence type="ECO:0000313" key="3">
    <source>
        <dbReference type="Proteomes" id="UP001081709"/>
    </source>
</evidence>
<evidence type="ECO:0000259" key="1">
    <source>
        <dbReference type="Pfam" id="PF06114"/>
    </source>
</evidence>
<reference evidence="2" key="1">
    <citation type="submission" date="2022-11" db="EMBL/GenBank/DDBJ databases">
        <title>Corynebacterium sp. isolated from Penguins.</title>
        <authorList>
            <person name="Sedlar K."/>
            <person name="Svec P."/>
        </authorList>
    </citation>
    <scope>NUCLEOTIDE SEQUENCE</scope>
    <source>
        <strain evidence="2">P7003</strain>
    </source>
</reference>
<organism evidence="2 3">
    <name type="scientific">Corynebacterium pygosceleis</name>
    <dbReference type="NCBI Taxonomy" id="2800406"/>
    <lineage>
        <taxon>Bacteria</taxon>
        <taxon>Bacillati</taxon>
        <taxon>Actinomycetota</taxon>
        <taxon>Actinomycetes</taxon>
        <taxon>Mycobacteriales</taxon>
        <taxon>Corynebacteriaceae</taxon>
        <taxon>Corynebacterium</taxon>
    </lineage>
</organism>
<gene>
    <name evidence="2" type="ORF">OS125_11555</name>
</gene>
<name>A0ABT3WYI0_9CORY</name>
<dbReference type="Proteomes" id="UP001081709">
    <property type="component" value="Unassembled WGS sequence"/>
</dbReference>
<protein>
    <submittedName>
        <fullName evidence="2">ImmA/IrrE family metallo-endopeptidase</fullName>
    </submittedName>
</protein>
<dbReference type="Gene3D" id="1.10.10.2910">
    <property type="match status" value="1"/>
</dbReference>
<sequence>MATVTVHDLESLAEDLGVLVSEHNGGAEVGRWYPARRVITIRRGLHPVEQLCTLAHELGHAYLEHQPGVGGWFDARQEREADEYAARMLIAPAEYALAETMYGPDARAIAAELGVTPHLVETWRDLHKCGKVAA</sequence>
<dbReference type="Pfam" id="PF06114">
    <property type="entry name" value="Peptidase_M78"/>
    <property type="match status" value="1"/>
</dbReference>
<proteinExistence type="predicted"/>
<accession>A0ABT3WYI0</accession>